<accession>A0A1W1I7V6</accession>
<dbReference type="CDD" id="cd02969">
    <property type="entry name" value="PRX_like1"/>
    <property type="match status" value="1"/>
</dbReference>
<dbReference type="InterPro" id="IPR013766">
    <property type="entry name" value="Thioredoxin_domain"/>
</dbReference>
<dbReference type="PANTHER" id="PTHR43640">
    <property type="entry name" value="OS07G0260300 PROTEIN"/>
    <property type="match status" value="1"/>
</dbReference>
<reference evidence="2 3" key="1">
    <citation type="submission" date="2017-03" db="EMBL/GenBank/DDBJ databases">
        <authorList>
            <person name="Afonso C.L."/>
            <person name="Miller P.J."/>
            <person name="Scott M.A."/>
            <person name="Spackman E."/>
            <person name="Goraichik I."/>
            <person name="Dimitrov K.M."/>
            <person name="Suarez D.L."/>
            <person name="Swayne D.E."/>
        </authorList>
    </citation>
    <scope>NUCLEOTIDE SEQUENCE [LARGE SCALE GENOMIC DNA]</scope>
    <source>
        <strain evidence="2">Genome sequencing of Nitrospira japonica strain NJ11</strain>
    </source>
</reference>
<dbReference type="Gene3D" id="3.40.30.10">
    <property type="entry name" value="Glutaredoxin"/>
    <property type="match status" value="1"/>
</dbReference>
<dbReference type="GO" id="GO:0016491">
    <property type="term" value="F:oxidoreductase activity"/>
    <property type="evidence" value="ECO:0007669"/>
    <property type="project" value="InterPro"/>
</dbReference>
<evidence type="ECO:0000313" key="2">
    <source>
        <dbReference type="EMBL" id="SLM48939.1"/>
    </source>
</evidence>
<keyword evidence="3" id="KW-1185">Reference proteome</keyword>
<feature type="domain" description="Thioredoxin" evidence="1">
    <location>
        <begin position="24"/>
        <end position="180"/>
    </location>
</feature>
<dbReference type="GO" id="GO:0016209">
    <property type="term" value="F:antioxidant activity"/>
    <property type="evidence" value="ECO:0007669"/>
    <property type="project" value="InterPro"/>
</dbReference>
<organism evidence="2 3">
    <name type="scientific">Nitrospira japonica</name>
    <dbReference type="NCBI Taxonomy" id="1325564"/>
    <lineage>
        <taxon>Bacteria</taxon>
        <taxon>Pseudomonadati</taxon>
        <taxon>Nitrospirota</taxon>
        <taxon>Nitrospiria</taxon>
        <taxon>Nitrospirales</taxon>
        <taxon>Nitrospiraceae</taxon>
        <taxon>Nitrospira</taxon>
    </lineage>
</organism>
<dbReference type="KEGG" id="nja:NSJP_2772"/>
<gene>
    <name evidence="2" type="ORF">NSJP_2772</name>
</gene>
<sequence length="208" mass="23258">MQLGILIRSRLVKGGFMAVESIMLPLGTPAPDFRLQDVASGRWWTLESFEGKDALLIMFICRHCPYVQHVERELARIGHDYRDRSLGILAVSSNDSNRYPDDAPPRLREMADRLGFTFPFCFDETQDTAKAYKAVCTPDFCLFDRDRRLSYRGQLDDSRPGNGRQVDGGDLRAAIEAVLSGRPVAGSQKPSIGCSIKWKPGNEPTGYA</sequence>
<dbReference type="InterPro" id="IPR036249">
    <property type="entry name" value="Thioredoxin-like_sf"/>
</dbReference>
<evidence type="ECO:0000313" key="3">
    <source>
        <dbReference type="Proteomes" id="UP000192042"/>
    </source>
</evidence>
<dbReference type="STRING" id="1325564.NSJP_2772"/>
<dbReference type="InterPro" id="IPR047262">
    <property type="entry name" value="PRX-like1"/>
</dbReference>
<protein>
    <recommendedName>
        <fullName evidence="1">Thioredoxin domain-containing protein</fullName>
    </recommendedName>
</protein>
<dbReference type="AlphaFoldDB" id="A0A1W1I7V6"/>
<proteinExistence type="predicted"/>
<dbReference type="SUPFAM" id="SSF52833">
    <property type="entry name" value="Thioredoxin-like"/>
    <property type="match status" value="1"/>
</dbReference>
<evidence type="ECO:0000259" key="1">
    <source>
        <dbReference type="PROSITE" id="PS51352"/>
    </source>
</evidence>
<dbReference type="Proteomes" id="UP000192042">
    <property type="component" value="Chromosome I"/>
</dbReference>
<dbReference type="EMBL" id="LT828648">
    <property type="protein sequence ID" value="SLM48939.1"/>
    <property type="molecule type" value="Genomic_DNA"/>
</dbReference>
<dbReference type="Pfam" id="PF00578">
    <property type="entry name" value="AhpC-TSA"/>
    <property type="match status" value="1"/>
</dbReference>
<dbReference type="PROSITE" id="PS51352">
    <property type="entry name" value="THIOREDOXIN_2"/>
    <property type="match status" value="1"/>
</dbReference>
<dbReference type="InterPro" id="IPR000866">
    <property type="entry name" value="AhpC/TSA"/>
</dbReference>
<name>A0A1W1I7V6_9BACT</name>
<dbReference type="PANTHER" id="PTHR43640:SF1">
    <property type="entry name" value="THIOREDOXIN-DEPENDENT PEROXIREDOXIN"/>
    <property type="match status" value="1"/>
</dbReference>